<dbReference type="PANTHER" id="PTHR42718">
    <property type="entry name" value="MAJOR FACILITATOR SUPERFAMILY MULTIDRUG TRANSPORTER MFSC"/>
    <property type="match status" value="1"/>
</dbReference>
<dbReference type="EMBL" id="JAAKGU010000014">
    <property type="protein sequence ID" value="NGM85256.1"/>
    <property type="molecule type" value="Genomic_DNA"/>
</dbReference>
<evidence type="ECO:0000256" key="3">
    <source>
        <dbReference type="ARBA" id="ARBA00022475"/>
    </source>
</evidence>
<dbReference type="GO" id="GO:0005886">
    <property type="term" value="C:plasma membrane"/>
    <property type="evidence" value="ECO:0007669"/>
    <property type="project" value="UniProtKB-SubCell"/>
</dbReference>
<proteinExistence type="predicted"/>
<keyword evidence="6 7" id="KW-0472">Membrane</keyword>
<organism evidence="9 10">
    <name type="scientific">Paenibacillus apii</name>
    <dbReference type="NCBI Taxonomy" id="1850370"/>
    <lineage>
        <taxon>Bacteria</taxon>
        <taxon>Bacillati</taxon>
        <taxon>Bacillota</taxon>
        <taxon>Bacilli</taxon>
        <taxon>Bacillales</taxon>
        <taxon>Paenibacillaceae</taxon>
        <taxon>Paenibacillus</taxon>
    </lineage>
</organism>
<keyword evidence="2" id="KW-0813">Transport</keyword>
<feature type="transmembrane region" description="Helical" evidence="7">
    <location>
        <begin position="74"/>
        <end position="92"/>
    </location>
</feature>
<reference evidence="9 10" key="1">
    <citation type="submission" date="2020-02" db="EMBL/GenBank/DDBJ databases">
        <authorList>
            <person name="Gao J."/>
            <person name="Sun J."/>
        </authorList>
    </citation>
    <scope>NUCLEOTIDE SEQUENCE [LARGE SCALE GENOMIC DNA]</scope>
    <source>
        <strain evidence="9 10">7124</strain>
    </source>
</reference>
<evidence type="ECO:0000313" key="10">
    <source>
        <dbReference type="Proteomes" id="UP000480151"/>
    </source>
</evidence>
<comment type="caution">
    <text evidence="9">The sequence shown here is derived from an EMBL/GenBank/DDBJ whole genome shotgun (WGS) entry which is preliminary data.</text>
</comment>
<dbReference type="CDD" id="cd17321">
    <property type="entry name" value="MFS_MMR_MDR_like"/>
    <property type="match status" value="1"/>
</dbReference>
<feature type="transmembrane region" description="Helical" evidence="7">
    <location>
        <begin position="104"/>
        <end position="122"/>
    </location>
</feature>
<evidence type="ECO:0000256" key="2">
    <source>
        <dbReference type="ARBA" id="ARBA00022448"/>
    </source>
</evidence>
<feature type="transmembrane region" description="Helical" evidence="7">
    <location>
        <begin position="134"/>
        <end position="155"/>
    </location>
</feature>
<evidence type="ECO:0000256" key="4">
    <source>
        <dbReference type="ARBA" id="ARBA00022692"/>
    </source>
</evidence>
<dbReference type="Gene3D" id="1.20.1250.20">
    <property type="entry name" value="MFS general substrate transporter like domains"/>
    <property type="match status" value="1"/>
</dbReference>
<dbReference type="InterPro" id="IPR036259">
    <property type="entry name" value="MFS_trans_sf"/>
</dbReference>
<feature type="transmembrane region" description="Helical" evidence="7">
    <location>
        <begin position="327"/>
        <end position="346"/>
    </location>
</feature>
<dbReference type="Gene3D" id="1.20.1720.10">
    <property type="entry name" value="Multidrug resistance protein D"/>
    <property type="match status" value="1"/>
</dbReference>
<comment type="subcellular location">
    <subcellularLocation>
        <location evidence="1">Cell membrane</location>
        <topology evidence="1">Multi-pass membrane protein</topology>
    </subcellularLocation>
</comment>
<evidence type="ECO:0000256" key="5">
    <source>
        <dbReference type="ARBA" id="ARBA00022989"/>
    </source>
</evidence>
<feature type="transmembrane region" description="Helical" evidence="7">
    <location>
        <begin position="352"/>
        <end position="371"/>
    </location>
</feature>
<dbReference type="InterPro" id="IPR020846">
    <property type="entry name" value="MFS_dom"/>
</dbReference>
<dbReference type="Pfam" id="PF07690">
    <property type="entry name" value="MFS_1"/>
    <property type="match status" value="1"/>
</dbReference>
<accession>A0A6M1PPW6</accession>
<name>A0A6M1PPW6_9BACL</name>
<feature type="transmembrane region" description="Helical" evidence="7">
    <location>
        <begin position="195"/>
        <end position="213"/>
    </location>
</feature>
<feature type="transmembrane region" description="Helical" evidence="7">
    <location>
        <begin position="43"/>
        <end position="62"/>
    </location>
</feature>
<feature type="domain" description="Major facilitator superfamily (MFS) profile" evidence="8">
    <location>
        <begin position="8"/>
        <end position="461"/>
    </location>
</feature>
<keyword evidence="3" id="KW-1003">Cell membrane</keyword>
<dbReference type="InterPro" id="IPR011701">
    <property type="entry name" value="MFS"/>
</dbReference>
<feature type="transmembrane region" description="Helical" evidence="7">
    <location>
        <begin position="7"/>
        <end position="31"/>
    </location>
</feature>
<feature type="transmembrane region" description="Helical" evidence="7">
    <location>
        <begin position="298"/>
        <end position="315"/>
    </location>
</feature>
<dbReference type="GO" id="GO:0022857">
    <property type="term" value="F:transmembrane transporter activity"/>
    <property type="evidence" value="ECO:0007669"/>
    <property type="project" value="InterPro"/>
</dbReference>
<feature type="transmembrane region" description="Helical" evidence="7">
    <location>
        <begin position="434"/>
        <end position="456"/>
    </location>
</feature>
<feature type="transmembrane region" description="Helical" evidence="7">
    <location>
        <begin position="161"/>
        <end position="183"/>
    </location>
</feature>
<dbReference type="PROSITE" id="PS50850">
    <property type="entry name" value="MFS"/>
    <property type="match status" value="1"/>
</dbReference>
<keyword evidence="5 7" id="KW-1133">Transmembrane helix</keyword>
<dbReference type="Proteomes" id="UP000480151">
    <property type="component" value="Unassembled WGS sequence"/>
</dbReference>
<keyword evidence="4 7" id="KW-0812">Transmembrane</keyword>
<dbReference type="AlphaFoldDB" id="A0A6M1PPW6"/>
<evidence type="ECO:0000313" key="9">
    <source>
        <dbReference type="EMBL" id="NGM85256.1"/>
    </source>
</evidence>
<evidence type="ECO:0000256" key="6">
    <source>
        <dbReference type="ARBA" id="ARBA00023136"/>
    </source>
</evidence>
<keyword evidence="10" id="KW-1185">Reference proteome</keyword>
<evidence type="ECO:0000256" key="1">
    <source>
        <dbReference type="ARBA" id="ARBA00004651"/>
    </source>
</evidence>
<protein>
    <submittedName>
        <fullName evidence="9">MFS transporter</fullName>
    </submittedName>
</protein>
<gene>
    <name evidence="9" type="ORF">G5B47_22895</name>
</gene>
<feature type="transmembrane region" description="Helical" evidence="7">
    <location>
        <begin position="225"/>
        <end position="244"/>
    </location>
</feature>
<evidence type="ECO:0000259" key="8">
    <source>
        <dbReference type="PROSITE" id="PS50850"/>
    </source>
</evidence>
<dbReference type="SUPFAM" id="SSF103473">
    <property type="entry name" value="MFS general substrate transporter"/>
    <property type="match status" value="1"/>
</dbReference>
<feature type="transmembrane region" description="Helical" evidence="7">
    <location>
        <begin position="265"/>
        <end position="286"/>
    </location>
</feature>
<evidence type="ECO:0000256" key="7">
    <source>
        <dbReference type="SAM" id="Phobius"/>
    </source>
</evidence>
<dbReference type="PANTHER" id="PTHR42718:SF46">
    <property type="entry name" value="BLR6921 PROTEIN"/>
    <property type="match status" value="1"/>
</dbReference>
<sequence length="475" mass="50606">MHQSKRMILTIIIACQLIIVLDASIMITAIPQIGRSLHMTATSLTWVQNGYILPFGGFLLLGARAGDLLGRRRILGIGIGLFSLSSMLAGLAPTAEFLLVSRAFQGFAAALATPAGLALLSASFVEAKERSRAIAIYSAVSAGGGSIGLLLGGFFTDFISWRVGMFINVPIGIALLYLVQRYIQKTGTRTGRFDFWGAIVSVIGMTALVYGFVQAAEHGWGKPETWILLAAGIILLAAFVLIEARATEPIIPLRLFANRQRSGAYLGRFLIVCGNFSLFFFIPQYLQNVLGFSSLEAGLAFLPFTGAQFGMMYLMPGLVHRFGNRKVLMAGLLLAIMGTLWISRIVGVQAQFFPQMFILLAIMGIGAGMVFQPLTALGLSGVDPQDTGAASGLINVAHQSGSSLGLAILISVFDAAIRTDQPSKMHFAHAISSSILGSVLFITAAFIVTLICFLPASQPTREQALTDSCQGNGAS</sequence>